<feature type="region of interest" description="Disordered" evidence="1">
    <location>
        <begin position="1"/>
        <end position="34"/>
    </location>
</feature>
<evidence type="ECO:0000313" key="3">
    <source>
        <dbReference type="Proteomes" id="UP000734854"/>
    </source>
</evidence>
<dbReference type="PANTHER" id="PTHR34657">
    <property type="entry name" value="EMBRYO SAC DEVELOPMENT ARREST 6"/>
    <property type="match status" value="1"/>
</dbReference>
<dbReference type="EMBL" id="JACMSC010000005">
    <property type="protein sequence ID" value="KAG6522475.1"/>
    <property type="molecule type" value="Genomic_DNA"/>
</dbReference>
<keyword evidence="3" id="KW-1185">Reference proteome</keyword>
<evidence type="ECO:0000313" key="2">
    <source>
        <dbReference type="EMBL" id="KAG6522475.1"/>
    </source>
</evidence>
<protein>
    <submittedName>
        <fullName evidence="2">Uncharacterized protein</fullName>
    </submittedName>
</protein>
<name>A0A8J5HEG8_ZINOF</name>
<dbReference type="AlphaFoldDB" id="A0A8J5HEG8"/>
<proteinExistence type="predicted"/>
<organism evidence="2 3">
    <name type="scientific">Zingiber officinale</name>
    <name type="common">Ginger</name>
    <name type="synonym">Amomum zingiber</name>
    <dbReference type="NCBI Taxonomy" id="94328"/>
    <lineage>
        <taxon>Eukaryota</taxon>
        <taxon>Viridiplantae</taxon>
        <taxon>Streptophyta</taxon>
        <taxon>Embryophyta</taxon>
        <taxon>Tracheophyta</taxon>
        <taxon>Spermatophyta</taxon>
        <taxon>Magnoliopsida</taxon>
        <taxon>Liliopsida</taxon>
        <taxon>Zingiberales</taxon>
        <taxon>Zingiberaceae</taxon>
        <taxon>Zingiber</taxon>
    </lineage>
</organism>
<accession>A0A8J5HEG8</accession>
<gene>
    <name evidence="2" type="ORF">ZIOFF_019615</name>
</gene>
<sequence length="140" mass="14864">MLSESGKEPGAVGKRKGRDPDEAQSAAEAKRARTAVEAAARGKDNRLLAGFLAHEFLSTGTLLGQRWDPSSGAVKQGRPAAAAYTQVSYLLLKAKGPHIAGVLNPTQLAGWLQISINSCKIGFLLRRLCVRFFSADSPSS</sequence>
<dbReference type="PANTHER" id="PTHR34657:SF4">
    <property type="entry name" value="EMBRYO SAC DEVELOPMENT ARREST 6"/>
    <property type="match status" value="1"/>
</dbReference>
<reference evidence="2 3" key="1">
    <citation type="submission" date="2020-08" db="EMBL/GenBank/DDBJ databases">
        <title>Plant Genome Project.</title>
        <authorList>
            <person name="Zhang R.-G."/>
        </authorList>
    </citation>
    <scope>NUCLEOTIDE SEQUENCE [LARGE SCALE GENOMIC DNA]</scope>
    <source>
        <tissue evidence="2">Rhizome</tissue>
    </source>
</reference>
<dbReference type="Proteomes" id="UP000734854">
    <property type="component" value="Unassembled WGS sequence"/>
</dbReference>
<comment type="caution">
    <text evidence="2">The sequence shown here is derived from an EMBL/GenBank/DDBJ whole genome shotgun (WGS) entry which is preliminary data.</text>
</comment>
<evidence type="ECO:0000256" key="1">
    <source>
        <dbReference type="SAM" id="MobiDB-lite"/>
    </source>
</evidence>